<accession>A0A9P5HJC4</accession>
<dbReference type="Proteomes" id="UP000722485">
    <property type="component" value="Unassembled WGS sequence"/>
</dbReference>
<evidence type="ECO:0000313" key="1">
    <source>
        <dbReference type="EMBL" id="KAF7552447.1"/>
    </source>
</evidence>
<comment type="caution">
    <text evidence="1">The sequence shown here is derived from an EMBL/GenBank/DDBJ whole genome shotgun (WGS) entry which is preliminary data.</text>
</comment>
<dbReference type="EMBL" id="JAANBB010000060">
    <property type="protein sequence ID" value="KAF7552447.1"/>
    <property type="molecule type" value="Genomic_DNA"/>
</dbReference>
<proteinExistence type="predicted"/>
<dbReference type="OrthoDB" id="5087296at2759"/>
<name>A0A9P5HJC4_9HYPO</name>
<sequence>MSTAVVAATVCSRTQSANPILYKSMYKFTNSSSEAVSANQYPSMDEQLDADIESILKCLHRTRDSMTNISYHRPIDTNELAELVFQARVISRNMKAIVNRHFDAKEEGIQLQRERELTALEQQKRGRINYFAKRVSISIKYSTESHLAMNGNRRDKRLQLLEDSMEKVDKHRLFILLAEGNMAPY</sequence>
<reference evidence="1" key="1">
    <citation type="submission" date="2020-03" db="EMBL/GenBank/DDBJ databases">
        <title>Draft Genome Sequence of Cylindrodendrum hubeiense.</title>
        <authorList>
            <person name="Buettner E."/>
            <person name="Kellner H."/>
        </authorList>
    </citation>
    <scope>NUCLEOTIDE SEQUENCE</scope>
    <source>
        <strain evidence="1">IHI 201604</strain>
    </source>
</reference>
<gene>
    <name evidence="1" type="ORF">G7Z17_g4321</name>
</gene>
<protein>
    <submittedName>
        <fullName evidence="1">Uncharacterized protein</fullName>
    </submittedName>
</protein>
<evidence type="ECO:0000313" key="2">
    <source>
        <dbReference type="Proteomes" id="UP000722485"/>
    </source>
</evidence>
<keyword evidence="2" id="KW-1185">Reference proteome</keyword>
<dbReference type="AlphaFoldDB" id="A0A9P5HJC4"/>
<organism evidence="1 2">
    <name type="scientific">Cylindrodendrum hubeiense</name>
    <dbReference type="NCBI Taxonomy" id="595255"/>
    <lineage>
        <taxon>Eukaryota</taxon>
        <taxon>Fungi</taxon>
        <taxon>Dikarya</taxon>
        <taxon>Ascomycota</taxon>
        <taxon>Pezizomycotina</taxon>
        <taxon>Sordariomycetes</taxon>
        <taxon>Hypocreomycetidae</taxon>
        <taxon>Hypocreales</taxon>
        <taxon>Nectriaceae</taxon>
        <taxon>Cylindrodendrum</taxon>
    </lineage>
</organism>